<sequence length="401" mass="40844">MSDADVLVAGGGPAGAACAIMLARGGRRVVLVERETGPREKVCGEFLGADALACLAALGLDPFALGGVRIAEAQVARGRGTAGFVLPFAAAGLPRRVLDEALLDAAIASGVTLLRGASVRDAVRESRSPSDGIIRAHDDARRRTPGAGGVNTRDHGMPGGAAWSLRLSDGTRLRAPHLVLATGKHALRGFVRAGTAGGSVGAKLHLRLRAPLRAVTLLPCAGGYAGLQPSGDGAANLCAALAAHQVTALQDAATFVALVRDGSPLGAALLDGARPLMQRPLAVAGVPYGFLHRDPVDADPALWRLGDQFAVIPSLLGDGMAMAMASGMAAAAAMLGGETAPAFHAAWRRRLVAPMRIAGLVGHVFRQRPGVFAGIVAMAPGVARLVARRTRVITGEAPRAA</sequence>
<dbReference type="EMBL" id="BMKW01000006">
    <property type="protein sequence ID" value="GGJ17500.1"/>
    <property type="molecule type" value="Genomic_DNA"/>
</dbReference>
<gene>
    <name evidence="1" type="ORF">GCM10011320_26070</name>
</gene>
<dbReference type="InterPro" id="IPR050407">
    <property type="entry name" value="Geranylgeranyl_reductase"/>
</dbReference>
<dbReference type="Proteomes" id="UP000661507">
    <property type="component" value="Unassembled WGS sequence"/>
</dbReference>
<dbReference type="PANTHER" id="PTHR42685:SF19">
    <property type="entry name" value="POSSIBLE OXIDOREDUCTASE"/>
    <property type="match status" value="1"/>
</dbReference>
<dbReference type="AlphaFoldDB" id="A0A917NPT0"/>
<organism evidence="1 2">
    <name type="scientific">Neoroseomonas lacus</name>
    <dbReference type="NCBI Taxonomy" id="287609"/>
    <lineage>
        <taxon>Bacteria</taxon>
        <taxon>Pseudomonadati</taxon>
        <taxon>Pseudomonadota</taxon>
        <taxon>Alphaproteobacteria</taxon>
        <taxon>Acetobacterales</taxon>
        <taxon>Acetobacteraceae</taxon>
        <taxon>Neoroseomonas</taxon>
    </lineage>
</organism>
<dbReference type="SUPFAM" id="SSF51905">
    <property type="entry name" value="FAD/NAD(P)-binding domain"/>
    <property type="match status" value="1"/>
</dbReference>
<dbReference type="Pfam" id="PF12831">
    <property type="entry name" value="FAD_oxidored"/>
    <property type="match status" value="1"/>
</dbReference>
<accession>A0A917NPT0</accession>
<dbReference type="InterPro" id="IPR036188">
    <property type="entry name" value="FAD/NAD-bd_sf"/>
</dbReference>
<evidence type="ECO:0000313" key="2">
    <source>
        <dbReference type="Proteomes" id="UP000661507"/>
    </source>
</evidence>
<protein>
    <submittedName>
        <fullName evidence="1">FAD-dependent oxidoreductase</fullName>
    </submittedName>
</protein>
<name>A0A917NPT0_9PROT</name>
<dbReference type="PANTHER" id="PTHR42685">
    <property type="entry name" value="GERANYLGERANYL DIPHOSPHATE REDUCTASE"/>
    <property type="match status" value="1"/>
</dbReference>
<proteinExistence type="predicted"/>
<dbReference type="Gene3D" id="3.50.50.60">
    <property type="entry name" value="FAD/NAD(P)-binding domain"/>
    <property type="match status" value="1"/>
</dbReference>
<evidence type="ECO:0000313" key="1">
    <source>
        <dbReference type="EMBL" id="GGJ17500.1"/>
    </source>
</evidence>
<comment type="caution">
    <text evidence="1">The sequence shown here is derived from an EMBL/GenBank/DDBJ whole genome shotgun (WGS) entry which is preliminary data.</text>
</comment>
<reference evidence="1" key="1">
    <citation type="journal article" date="2014" name="Int. J. Syst. Evol. Microbiol.">
        <title>Complete genome sequence of Corynebacterium casei LMG S-19264T (=DSM 44701T), isolated from a smear-ripened cheese.</title>
        <authorList>
            <consortium name="US DOE Joint Genome Institute (JGI-PGF)"/>
            <person name="Walter F."/>
            <person name="Albersmeier A."/>
            <person name="Kalinowski J."/>
            <person name="Ruckert C."/>
        </authorList>
    </citation>
    <scope>NUCLEOTIDE SEQUENCE</scope>
    <source>
        <strain evidence="1">CGMCC 1.3617</strain>
    </source>
</reference>
<reference evidence="1" key="2">
    <citation type="submission" date="2020-09" db="EMBL/GenBank/DDBJ databases">
        <authorList>
            <person name="Sun Q."/>
            <person name="Zhou Y."/>
        </authorList>
    </citation>
    <scope>NUCLEOTIDE SEQUENCE</scope>
    <source>
        <strain evidence="1">CGMCC 1.3617</strain>
    </source>
</reference>
<keyword evidence="2" id="KW-1185">Reference proteome</keyword>
<dbReference type="RefSeq" id="WP_188967488.1">
    <property type="nucleotide sequence ID" value="NZ_BMKW01000006.1"/>
</dbReference>